<organism evidence="9 10">
    <name type="scientific">Streptomyces sp. 900116325</name>
    <dbReference type="NCBI Taxonomy" id="3154295"/>
    <lineage>
        <taxon>Bacteria</taxon>
        <taxon>Bacillati</taxon>
        <taxon>Actinomycetota</taxon>
        <taxon>Actinomycetes</taxon>
        <taxon>Kitasatosporales</taxon>
        <taxon>Streptomycetaceae</taxon>
        <taxon>Streptomyces</taxon>
    </lineage>
</organism>
<evidence type="ECO:0000256" key="1">
    <source>
        <dbReference type="ARBA" id="ARBA00004613"/>
    </source>
</evidence>
<dbReference type="InterPro" id="IPR036819">
    <property type="entry name" value="Subtilisin_inhibitor-like_sf"/>
</dbReference>
<evidence type="ECO:0000256" key="2">
    <source>
        <dbReference type="ARBA" id="ARBA00010472"/>
    </source>
</evidence>
<evidence type="ECO:0000256" key="6">
    <source>
        <dbReference type="ARBA" id="ARBA00023157"/>
    </source>
</evidence>
<dbReference type="EMBL" id="JBEXIP010000008">
    <property type="protein sequence ID" value="MET8433813.1"/>
    <property type="molecule type" value="Genomic_DNA"/>
</dbReference>
<reference evidence="9 10" key="1">
    <citation type="submission" date="2024-06" db="EMBL/GenBank/DDBJ databases">
        <title>The Natural Products Discovery Center: Release of the First 8490 Sequenced Strains for Exploring Actinobacteria Biosynthetic Diversity.</title>
        <authorList>
            <person name="Kalkreuter E."/>
            <person name="Kautsar S.A."/>
            <person name="Yang D."/>
            <person name="Bader C.D."/>
            <person name="Teijaro C.N."/>
            <person name="Fluegel L."/>
            <person name="Davis C.M."/>
            <person name="Simpson J.R."/>
            <person name="Lauterbach L."/>
            <person name="Steele A.D."/>
            <person name="Gui C."/>
            <person name="Meng S."/>
            <person name="Li G."/>
            <person name="Viehrig K."/>
            <person name="Ye F."/>
            <person name="Su P."/>
            <person name="Kiefer A.F."/>
            <person name="Nichols A."/>
            <person name="Cepeda A.J."/>
            <person name="Yan W."/>
            <person name="Fan B."/>
            <person name="Jiang Y."/>
            <person name="Adhikari A."/>
            <person name="Zheng C.-J."/>
            <person name="Schuster L."/>
            <person name="Cowan T.M."/>
            <person name="Smanski M.J."/>
            <person name="Chevrette M.G."/>
            <person name="De Carvalho L.P.S."/>
            <person name="Shen B."/>
        </authorList>
    </citation>
    <scope>NUCLEOTIDE SEQUENCE [LARGE SCALE GENOMIC DNA]</scope>
    <source>
        <strain evidence="9 10">NPDC005137</strain>
    </source>
</reference>
<comment type="caution">
    <text evidence="9">The sequence shown here is derived from an EMBL/GenBank/DDBJ whole genome shotgun (WGS) entry which is preliminary data.</text>
</comment>
<evidence type="ECO:0000256" key="3">
    <source>
        <dbReference type="ARBA" id="ARBA00022525"/>
    </source>
</evidence>
<dbReference type="PROSITE" id="PS00999">
    <property type="entry name" value="SSI"/>
    <property type="match status" value="1"/>
</dbReference>
<name>A0ABV2UAH0_9ACTN</name>
<keyword evidence="4" id="KW-0646">Protease inhibitor</keyword>
<dbReference type="InterPro" id="IPR023549">
    <property type="entry name" value="Subtilisin_inhibitor"/>
</dbReference>
<sequence>MLRRLALTAVASLAAVLSAAAPAATAATGPLPLLPLPLPLPSALQGDDGSGRTQLRVMVSDSGDREADGVYELRCLPAGGTHPVAQQACDRLAELAQPTDRNGGTDPFRPVPADAMCTQQFGGSATARVTGTWEGQHVDASFNRTNGCEIARWNTLRPVLPNIR</sequence>
<evidence type="ECO:0000256" key="7">
    <source>
        <dbReference type="SAM" id="SignalP"/>
    </source>
</evidence>
<proteinExistence type="inferred from homology"/>
<keyword evidence="7" id="KW-0732">Signal</keyword>
<gene>
    <name evidence="9" type="ORF">ABZV61_13575</name>
</gene>
<dbReference type="Gene3D" id="3.30.350.10">
    <property type="entry name" value="Subtilisin inhibitor-like"/>
    <property type="match status" value="1"/>
</dbReference>
<feature type="chain" id="PRO_5047261955" evidence="7">
    <location>
        <begin position="27"/>
        <end position="164"/>
    </location>
</feature>
<accession>A0ABV2UAH0</accession>
<evidence type="ECO:0000313" key="10">
    <source>
        <dbReference type="Proteomes" id="UP001550044"/>
    </source>
</evidence>
<protein>
    <submittedName>
        <fullName evidence="9">SSI family serine proteinase inhibitor</fullName>
    </submittedName>
</protein>
<evidence type="ECO:0000313" key="9">
    <source>
        <dbReference type="EMBL" id="MET8433813.1"/>
    </source>
</evidence>
<keyword evidence="6" id="KW-1015">Disulfide bond</keyword>
<dbReference type="SUPFAM" id="SSF55399">
    <property type="entry name" value="Subtilisin inhibitor"/>
    <property type="match status" value="1"/>
</dbReference>
<dbReference type="Proteomes" id="UP001550044">
    <property type="component" value="Unassembled WGS sequence"/>
</dbReference>
<evidence type="ECO:0000256" key="4">
    <source>
        <dbReference type="ARBA" id="ARBA00022690"/>
    </source>
</evidence>
<keyword evidence="3" id="KW-0964">Secreted</keyword>
<keyword evidence="10" id="KW-1185">Reference proteome</keyword>
<comment type="similarity">
    <text evidence="2">Belongs to the protease inhibitor I16 (SSI) family.</text>
</comment>
<keyword evidence="5" id="KW-0722">Serine protease inhibitor</keyword>
<evidence type="ECO:0000259" key="8">
    <source>
        <dbReference type="Pfam" id="PF00720"/>
    </source>
</evidence>
<dbReference type="RefSeq" id="WP_356709689.1">
    <property type="nucleotide sequence ID" value="NZ_JBEXIP010000008.1"/>
</dbReference>
<dbReference type="Pfam" id="PF00720">
    <property type="entry name" value="SSI"/>
    <property type="match status" value="1"/>
</dbReference>
<comment type="subcellular location">
    <subcellularLocation>
        <location evidence="1">Secreted</location>
    </subcellularLocation>
</comment>
<feature type="domain" description="Subtilisin inhibitor" evidence="8">
    <location>
        <begin position="68"/>
        <end position="139"/>
    </location>
</feature>
<dbReference type="InterPro" id="IPR020054">
    <property type="entry name" value="Prot_inh_SSI_I16_CS"/>
</dbReference>
<feature type="signal peptide" evidence="7">
    <location>
        <begin position="1"/>
        <end position="26"/>
    </location>
</feature>
<evidence type="ECO:0000256" key="5">
    <source>
        <dbReference type="ARBA" id="ARBA00022900"/>
    </source>
</evidence>